<dbReference type="InterPro" id="IPR000198">
    <property type="entry name" value="RhoGAP_dom"/>
</dbReference>
<dbReference type="CDD" id="cd00030">
    <property type="entry name" value="C2"/>
    <property type="match status" value="1"/>
</dbReference>
<dbReference type="PANTHER" id="PTHR46150:SF3">
    <property type="entry name" value="RHO GTPASE-ACTIVATING PROTEIN 100F"/>
    <property type="match status" value="1"/>
</dbReference>
<dbReference type="InterPro" id="IPR000008">
    <property type="entry name" value="C2_dom"/>
</dbReference>
<dbReference type="SUPFAM" id="SSF48350">
    <property type="entry name" value="GTPase activation domain, GAP"/>
    <property type="match status" value="1"/>
</dbReference>
<dbReference type="Gene3D" id="1.10.555.10">
    <property type="entry name" value="Rho GTPase activation protein"/>
    <property type="match status" value="1"/>
</dbReference>
<dbReference type="SMART" id="SM00239">
    <property type="entry name" value="C2"/>
    <property type="match status" value="1"/>
</dbReference>
<feature type="region of interest" description="Disordered" evidence="2">
    <location>
        <begin position="19"/>
        <end position="78"/>
    </location>
</feature>
<feature type="domain" description="PDZ" evidence="4">
    <location>
        <begin position="121"/>
        <end position="191"/>
    </location>
</feature>
<evidence type="ECO:0008006" key="8">
    <source>
        <dbReference type="Google" id="ProtNLM"/>
    </source>
</evidence>
<dbReference type="AlphaFoldDB" id="A0ABD0MA68"/>
<dbReference type="PROSITE" id="PS50238">
    <property type="entry name" value="RHOGAP"/>
    <property type="match status" value="1"/>
</dbReference>
<dbReference type="InterPro" id="IPR035892">
    <property type="entry name" value="C2_domain_sf"/>
</dbReference>
<feature type="compositionally biased region" description="Basic and acidic residues" evidence="2">
    <location>
        <begin position="67"/>
        <end position="78"/>
    </location>
</feature>
<dbReference type="Pfam" id="PF25336">
    <property type="entry name" value="C2_SYDE"/>
    <property type="match status" value="1"/>
</dbReference>
<keyword evidence="7" id="KW-1185">Reference proteome</keyword>
<dbReference type="PROSITE" id="PS50106">
    <property type="entry name" value="PDZ"/>
    <property type="match status" value="1"/>
</dbReference>
<dbReference type="InterPro" id="IPR036034">
    <property type="entry name" value="PDZ_sf"/>
</dbReference>
<dbReference type="FunFam" id="1.10.555.10:FF:000031">
    <property type="entry name" value="rho GTPase-activating protein 100F isoform X6"/>
    <property type="match status" value="1"/>
</dbReference>
<evidence type="ECO:0000259" key="4">
    <source>
        <dbReference type="PROSITE" id="PS50106"/>
    </source>
</evidence>
<feature type="compositionally biased region" description="Basic and acidic residues" evidence="2">
    <location>
        <begin position="30"/>
        <end position="39"/>
    </location>
</feature>
<accession>A0ABD0MA68</accession>
<feature type="compositionally biased region" description="Polar residues" evidence="2">
    <location>
        <begin position="1092"/>
        <end position="1105"/>
    </location>
</feature>
<dbReference type="Proteomes" id="UP001519460">
    <property type="component" value="Unassembled WGS sequence"/>
</dbReference>
<evidence type="ECO:0000313" key="6">
    <source>
        <dbReference type="EMBL" id="KAK7508346.1"/>
    </source>
</evidence>
<name>A0ABD0MA68_9CAEN</name>
<organism evidence="6 7">
    <name type="scientific">Batillaria attramentaria</name>
    <dbReference type="NCBI Taxonomy" id="370345"/>
    <lineage>
        <taxon>Eukaryota</taxon>
        <taxon>Metazoa</taxon>
        <taxon>Spiralia</taxon>
        <taxon>Lophotrochozoa</taxon>
        <taxon>Mollusca</taxon>
        <taxon>Gastropoda</taxon>
        <taxon>Caenogastropoda</taxon>
        <taxon>Sorbeoconcha</taxon>
        <taxon>Cerithioidea</taxon>
        <taxon>Batillariidae</taxon>
        <taxon>Batillaria</taxon>
    </lineage>
</organism>
<dbReference type="InterPro" id="IPR001478">
    <property type="entry name" value="PDZ"/>
</dbReference>
<dbReference type="GO" id="GO:0005096">
    <property type="term" value="F:GTPase activator activity"/>
    <property type="evidence" value="ECO:0007669"/>
    <property type="project" value="UniProtKB-KW"/>
</dbReference>
<dbReference type="InterPro" id="IPR052118">
    <property type="entry name" value="Rho-GAP_regulator"/>
</dbReference>
<feature type="region of interest" description="Disordered" evidence="2">
    <location>
        <begin position="298"/>
        <end position="322"/>
    </location>
</feature>
<dbReference type="PROSITE" id="PS50004">
    <property type="entry name" value="C2"/>
    <property type="match status" value="1"/>
</dbReference>
<feature type="domain" description="Rho-GAP" evidence="5">
    <location>
        <begin position="872"/>
        <end position="1068"/>
    </location>
</feature>
<feature type="region of interest" description="Disordered" evidence="2">
    <location>
        <begin position="536"/>
        <end position="604"/>
    </location>
</feature>
<evidence type="ECO:0000259" key="3">
    <source>
        <dbReference type="PROSITE" id="PS50004"/>
    </source>
</evidence>
<dbReference type="Pfam" id="PF00595">
    <property type="entry name" value="PDZ"/>
    <property type="match status" value="1"/>
</dbReference>
<dbReference type="InterPro" id="IPR057459">
    <property type="entry name" value="SYDE1/2_C2"/>
</dbReference>
<feature type="compositionally biased region" description="Low complexity" evidence="2">
    <location>
        <begin position="301"/>
        <end position="310"/>
    </location>
</feature>
<protein>
    <recommendedName>
        <fullName evidence="8">Rho GTPase-activating protein 100F</fullName>
    </recommendedName>
</protein>
<keyword evidence="1" id="KW-0343">GTPase activation</keyword>
<dbReference type="Gene3D" id="2.60.40.150">
    <property type="entry name" value="C2 domain"/>
    <property type="match status" value="1"/>
</dbReference>
<evidence type="ECO:0000259" key="5">
    <source>
        <dbReference type="PROSITE" id="PS50238"/>
    </source>
</evidence>
<dbReference type="InterPro" id="IPR008936">
    <property type="entry name" value="Rho_GTPase_activation_prot"/>
</dbReference>
<dbReference type="SUPFAM" id="SSF49562">
    <property type="entry name" value="C2 domain (Calcium/lipid-binding domain, CaLB)"/>
    <property type="match status" value="1"/>
</dbReference>
<dbReference type="CDD" id="cd06718">
    <property type="entry name" value="PDZ_Par6-like"/>
    <property type="match status" value="1"/>
</dbReference>
<dbReference type="SMART" id="SM00228">
    <property type="entry name" value="PDZ"/>
    <property type="match status" value="1"/>
</dbReference>
<evidence type="ECO:0000256" key="1">
    <source>
        <dbReference type="ARBA" id="ARBA00022468"/>
    </source>
</evidence>
<gene>
    <name evidence="6" type="ORF">BaRGS_00000585</name>
</gene>
<feature type="compositionally biased region" description="Low complexity" evidence="2">
    <location>
        <begin position="571"/>
        <end position="587"/>
    </location>
</feature>
<comment type="caution">
    <text evidence="6">The sequence shown here is derived from an EMBL/GenBank/DDBJ whole genome shotgun (WGS) entry which is preliminary data.</text>
</comment>
<feature type="region of interest" description="Disordered" evidence="2">
    <location>
        <begin position="1092"/>
        <end position="1119"/>
    </location>
</feature>
<dbReference type="SUPFAM" id="SSF50156">
    <property type="entry name" value="PDZ domain-like"/>
    <property type="match status" value="1"/>
</dbReference>
<evidence type="ECO:0000256" key="2">
    <source>
        <dbReference type="SAM" id="MobiDB-lite"/>
    </source>
</evidence>
<proteinExistence type="predicted"/>
<dbReference type="EMBL" id="JACVVK020000002">
    <property type="protein sequence ID" value="KAK7508346.1"/>
    <property type="molecule type" value="Genomic_DNA"/>
</dbReference>
<reference evidence="6 7" key="1">
    <citation type="journal article" date="2023" name="Sci. Data">
        <title>Genome assembly of the Korean intertidal mud-creeper Batillaria attramentaria.</title>
        <authorList>
            <person name="Patra A.K."/>
            <person name="Ho P.T."/>
            <person name="Jun S."/>
            <person name="Lee S.J."/>
            <person name="Kim Y."/>
            <person name="Won Y.J."/>
        </authorList>
    </citation>
    <scope>NUCLEOTIDE SEQUENCE [LARGE SCALE GENOMIC DNA]</scope>
    <source>
        <strain evidence="6">Wonlab-2016</strain>
    </source>
</reference>
<feature type="domain" description="C2" evidence="3">
    <location>
        <begin position="721"/>
        <end position="836"/>
    </location>
</feature>
<dbReference type="PANTHER" id="PTHR46150">
    <property type="entry name" value="RHO GTPASE-ACTIVATING PROTEIN 100F"/>
    <property type="match status" value="1"/>
</dbReference>
<feature type="region of interest" description="Disordered" evidence="2">
    <location>
        <begin position="377"/>
        <end position="407"/>
    </location>
</feature>
<dbReference type="SMART" id="SM00324">
    <property type="entry name" value="RhoGAP"/>
    <property type="match status" value="1"/>
</dbReference>
<dbReference type="Gene3D" id="2.30.42.10">
    <property type="match status" value="1"/>
</dbReference>
<sequence length="1119" mass="122221">MLPGTVAHIRFILDCGRQEEADQSMAQGPDRLKPARDKQATGGRADSPRRPDNSMVAAEAARPPHHPGIDHESSGDRDRRVVHVQRQLLHQHPGGGASASGVLEMGIKSMEVQDDSFVVETVEIIKRPGQTLGFYIREGNGFDRFDGVFISRIQMGTVAESNGLLHVGDEILTVNNVRVSNMSLDDVVILMSIPKKLVLTIRTRRNCNKNKSCPSLALTEKEDPPIVVLKKGRSSSATALEMTEKCPDAFESYVQHPFHPADYLPPKRDALHERPASSRYASIFISPEKAQARLLTDEGLDSGNSSDGSLPRSVGSSKDHPYGIEDIVDRGTGMDSPGSYLSPSSTMVAAGGGGGSGGGGYPLPERDYMKYLIPEGLGRKQPPKSPSKSMPLATTHQGAHGGYLSDENSMYSEPPYMNIGPYREGLPAPGAYRAYHEDRKSQERLRDLLHSKSRYNRLLRSRSPECYNSDSEVIFTHQRPPDSRGFASDYEAYAGTMSDDEGPVYSIPRIPSSSSSELEVLLHKFTTLSQELQQEQSKLQRQLSSREKGRPVAMSLSRQADPSMIDAYGHRPMSGRGSPGPSRRGVSTGTQTPAGVHPTPRLVRKPSQESPYLYRQYTLEDQLEAAKEQQRGAMGVGVPGSAAGAVGGAGVAVVTGQQRQGLVSGGLPLSTSHGSQAAAAAAAERAKLAESAAGRSAARSLRDLHFSRKPLHIPYSEFEPYKADIHKRVEISRAHGLDGLLNIHIMSGQGLKSSKTSLRDLYCVVAVDSLNKARTMIRTGAINFDWDEAFDVDLEDSKEVSFLIYHWDPSYKHRLCFHGSVLLPGYVSSGQRRYVAIKMEPKGILFVTLLYKEPALSLQRLPSLRKNALFGVDLETVIKRENSGLNVPLLVKKCIDEVESRGLETVGIYRLCGSARRKIMLREAFEKNAAVVDLSPENVSDIHVVTGVLKDYLRELPEPLFTNALYQMLLDALSVRLPSDPEGSAKLMLSILECLPTANQDTMALILNHLRRVAGHSDKNKMTIDNLAICFGPVLLCPAPATSSDPALDFRKHIEVLRYLLEIWEYDSSTSTSKSATAETVVSLDTGSGVLSTASESQANTQRSLSSDRSKQSGHSSHC</sequence>
<dbReference type="Pfam" id="PF00620">
    <property type="entry name" value="RhoGAP"/>
    <property type="match status" value="1"/>
</dbReference>
<evidence type="ECO:0000313" key="7">
    <source>
        <dbReference type="Proteomes" id="UP001519460"/>
    </source>
</evidence>